<dbReference type="GO" id="GO:0043014">
    <property type="term" value="F:alpha-tubulin binding"/>
    <property type="evidence" value="ECO:0007669"/>
    <property type="project" value="InterPro"/>
</dbReference>
<gene>
    <name evidence="4" type="ORF">Sjap_014778</name>
</gene>
<evidence type="ECO:0000313" key="5">
    <source>
        <dbReference type="Proteomes" id="UP001417504"/>
    </source>
</evidence>
<dbReference type="PANTHER" id="PTHR23331:SF1">
    <property type="entry name" value="WASH COMPLEX SUBUNIT 1"/>
    <property type="match status" value="1"/>
</dbReference>
<evidence type="ECO:0000256" key="1">
    <source>
        <dbReference type="ARBA" id="ARBA00005602"/>
    </source>
</evidence>
<dbReference type="Proteomes" id="UP001417504">
    <property type="component" value="Unassembled WGS sequence"/>
</dbReference>
<dbReference type="AlphaFoldDB" id="A0AAP0IJE8"/>
<keyword evidence="2" id="KW-0009">Actin-binding</keyword>
<dbReference type="GO" id="GO:0055037">
    <property type="term" value="C:recycling endosome"/>
    <property type="evidence" value="ECO:0007669"/>
    <property type="project" value="TreeGrafter"/>
</dbReference>
<evidence type="ECO:0000256" key="2">
    <source>
        <dbReference type="ARBA" id="ARBA00023203"/>
    </source>
</evidence>
<accession>A0AAP0IJE8</accession>
<evidence type="ECO:0000259" key="3">
    <source>
        <dbReference type="Pfam" id="PF11945"/>
    </source>
</evidence>
<dbReference type="GO" id="GO:0005829">
    <property type="term" value="C:cytosol"/>
    <property type="evidence" value="ECO:0007669"/>
    <property type="project" value="GOC"/>
</dbReference>
<dbReference type="GO" id="GO:0003779">
    <property type="term" value="F:actin binding"/>
    <property type="evidence" value="ECO:0007669"/>
    <property type="project" value="UniProtKB-KW"/>
</dbReference>
<dbReference type="PANTHER" id="PTHR23331">
    <property type="entry name" value="CXYORF1"/>
    <property type="match status" value="1"/>
</dbReference>
<dbReference type="GO" id="GO:0034314">
    <property type="term" value="P:Arp2/3 complex-mediated actin nucleation"/>
    <property type="evidence" value="ECO:0007669"/>
    <property type="project" value="InterPro"/>
</dbReference>
<dbReference type="GO" id="GO:0032456">
    <property type="term" value="P:endocytic recycling"/>
    <property type="evidence" value="ECO:0007669"/>
    <property type="project" value="TreeGrafter"/>
</dbReference>
<keyword evidence="5" id="KW-1185">Reference proteome</keyword>
<sequence length="230" mass="25906">MLRVSEDINPNREGHLADYKQLRDSLFDLQKAADRIFDTISERTAQESRKLTNLSTRIGLAKARVDDMAQSKKALTIRSPSKYPLHSKDEEDFKPLFGYNNTESATGHPVMEVRVNGGLNREYGGDGTLELFQFFSETNCDFLHKVIPAEAAPRVTSLHGNISAENRFEPPKFTYSRKNLIVDVEYGLGKVCIGRESLIVCIVYHLSLEESRIIDVESDALATCFHSYTG</sequence>
<protein>
    <recommendedName>
        <fullName evidence="3">WASH1 WAHD domain-containing protein</fullName>
    </recommendedName>
</protein>
<dbReference type="InterPro" id="IPR028290">
    <property type="entry name" value="WASH1"/>
</dbReference>
<reference evidence="4 5" key="1">
    <citation type="submission" date="2024-01" db="EMBL/GenBank/DDBJ databases">
        <title>Genome assemblies of Stephania.</title>
        <authorList>
            <person name="Yang L."/>
        </authorList>
    </citation>
    <scope>NUCLEOTIDE SEQUENCE [LARGE SCALE GENOMIC DNA]</scope>
    <source>
        <strain evidence="4">QJT</strain>
        <tissue evidence="4">Leaf</tissue>
    </source>
</reference>
<dbReference type="InterPro" id="IPR021854">
    <property type="entry name" value="WASH1_WAHD"/>
</dbReference>
<comment type="caution">
    <text evidence="4">The sequence shown here is derived from an EMBL/GenBank/DDBJ whole genome shotgun (WGS) entry which is preliminary data.</text>
</comment>
<dbReference type="GO" id="GO:0043015">
    <property type="term" value="F:gamma-tubulin binding"/>
    <property type="evidence" value="ECO:0007669"/>
    <property type="project" value="TreeGrafter"/>
</dbReference>
<dbReference type="GO" id="GO:0042147">
    <property type="term" value="P:retrograde transport, endosome to Golgi"/>
    <property type="evidence" value="ECO:0007669"/>
    <property type="project" value="TreeGrafter"/>
</dbReference>
<dbReference type="GO" id="GO:0071203">
    <property type="term" value="C:WASH complex"/>
    <property type="evidence" value="ECO:0007669"/>
    <property type="project" value="InterPro"/>
</dbReference>
<comment type="similarity">
    <text evidence="1">Belongs to the WASH1 family.</text>
</comment>
<proteinExistence type="inferred from homology"/>
<evidence type="ECO:0000313" key="4">
    <source>
        <dbReference type="EMBL" id="KAK9115831.1"/>
    </source>
</evidence>
<dbReference type="GO" id="GO:0006887">
    <property type="term" value="P:exocytosis"/>
    <property type="evidence" value="ECO:0007669"/>
    <property type="project" value="TreeGrafter"/>
</dbReference>
<feature type="domain" description="WASH1 WAHD" evidence="3">
    <location>
        <begin position="21"/>
        <end position="105"/>
    </location>
</feature>
<dbReference type="GO" id="GO:0005769">
    <property type="term" value="C:early endosome"/>
    <property type="evidence" value="ECO:0007669"/>
    <property type="project" value="InterPro"/>
</dbReference>
<dbReference type="Pfam" id="PF11945">
    <property type="entry name" value="WASH_WAHD"/>
    <property type="match status" value="1"/>
</dbReference>
<dbReference type="EMBL" id="JBBNAE010000006">
    <property type="protein sequence ID" value="KAK9115831.1"/>
    <property type="molecule type" value="Genomic_DNA"/>
</dbReference>
<name>A0AAP0IJE8_9MAGN</name>
<organism evidence="4 5">
    <name type="scientific">Stephania japonica</name>
    <dbReference type="NCBI Taxonomy" id="461633"/>
    <lineage>
        <taxon>Eukaryota</taxon>
        <taxon>Viridiplantae</taxon>
        <taxon>Streptophyta</taxon>
        <taxon>Embryophyta</taxon>
        <taxon>Tracheophyta</taxon>
        <taxon>Spermatophyta</taxon>
        <taxon>Magnoliopsida</taxon>
        <taxon>Ranunculales</taxon>
        <taxon>Menispermaceae</taxon>
        <taxon>Menispermoideae</taxon>
        <taxon>Cissampelideae</taxon>
        <taxon>Stephania</taxon>
    </lineage>
</organism>